<dbReference type="RefSeq" id="WP_190437723.1">
    <property type="nucleotide sequence ID" value="NZ_JAMPKM010000011.1"/>
</dbReference>
<gene>
    <name evidence="1" type="ORF">NC998_18035</name>
</gene>
<evidence type="ECO:0000313" key="1">
    <source>
        <dbReference type="EMBL" id="MEP0819001.1"/>
    </source>
</evidence>
<evidence type="ECO:0000313" key="2">
    <source>
        <dbReference type="Proteomes" id="UP001464891"/>
    </source>
</evidence>
<evidence type="ECO:0008006" key="3">
    <source>
        <dbReference type="Google" id="ProtNLM"/>
    </source>
</evidence>
<organism evidence="1 2">
    <name type="scientific">Trichocoleus desertorum GB2-A4</name>
    <dbReference type="NCBI Taxonomy" id="2933944"/>
    <lineage>
        <taxon>Bacteria</taxon>
        <taxon>Bacillati</taxon>
        <taxon>Cyanobacteriota</taxon>
        <taxon>Cyanophyceae</taxon>
        <taxon>Leptolyngbyales</taxon>
        <taxon>Trichocoleusaceae</taxon>
        <taxon>Trichocoleus</taxon>
    </lineage>
</organism>
<accession>A0ABV0JB40</accession>
<sequence length="122" mass="13526">MNRFLVLGVGSWITWNFLLSWAQAQPISYLPCQPIVTGFNTTQQGDVIVLGQRSGYSYVVAIPSQSRATLDAVRQCVPDAFITRSKLGPYVHAGSFPTRAGAESLSWFLRSRGLDSRVVYVR</sequence>
<dbReference type="Proteomes" id="UP001464891">
    <property type="component" value="Unassembled WGS sequence"/>
</dbReference>
<protein>
    <recommendedName>
        <fullName evidence="3">SPOR domain-containing protein</fullName>
    </recommendedName>
</protein>
<comment type="caution">
    <text evidence="1">The sequence shown here is derived from an EMBL/GenBank/DDBJ whole genome shotgun (WGS) entry which is preliminary data.</text>
</comment>
<name>A0ABV0JB40_9CYAN</name>
<reference evidence="1 2" key="1">
    <citation type="submission" date="2022-04" db="EMBL/GenBank/DDBJ databases">
        <title>Positive selection, recombination, and allopatry shape intraspecific diversity of widespread and dominant cyanobacteria.</title>
        <authorList>
            <person name="Wei J."/>
            <person name="Shu W."/>
            <person name="Hu C."/>
        </authorList>
    </citation>
    <scope>NUCLEOTIDE SEQUENCE [LARGE SCALE GENOMIC DNA]</scope>
    <source>
        <strain evidence="1 2">GB2-A4</strain>
    </source>
</reference>
<proteinExistence type="predicted"/>
<dbReference type="EMBL" id="JAMPKM010000011">
    <property type="protein sequence ID" value="MEP0819001.1"/>
    <property type="molecule type" value="Genomic_DNA"/>
</dbReference>
<keyword evidence="2" id="KW-1185">Reference proteome</keyword>